<proteinExistence type="inferred from homology"/>
<dbReference type="Pfam" id="PF05658">
    <property type="entry name" value="YadA_head"/>
    <property type="match status" value="3"/>
</dbReference>
<dbReference type="STRING" id="519441.Smon_1334"/>
<feature type="domain" description="Trimeric autotransporter adhesin YadA-like head" evidence="13">
    <location>
        <begin position="105"/>
        <end position="131"/>
    </location>
</feature>
<keyword evidence="10" id="KW-0998">Cell outer membrane</keyword>
<dbReference type="InterPro" id="IPR008635">
    <property type="entry name" value="Coiled_stalk_dom"/>
</dbReference>
<feature type="domain" description="Trimeric autotransporter adhesin YadA-like C-terminal membrane anchor" evidence="12">
    <location>
        <begin position="447"/>
        <end position="497"/>
    </location>
</feature>
<keyword evidence="9" id="KW-0472">Membrane</keyword>
<feature type="coiled-coil region" evidence="11">
    <location>
        <begin position="523"/>
        <end position="557"/>
    </location>
</feature>
<dbReference type="EMBL" id="CP001779">
    <property type="protein sequence ID" value="ACZ01781.1"/>
    <property type="molecule type" value="Genomic_DNA"/>
</dbReference>
<accession>D1AVM1</accession>
<dbReference type="Pfam" id="PF03895">
    <property type="entry name" value="YadA_anchor"/>
    <property type="match status" value="1"/>
</dbReference>
<dbReference type="CDD" id="cd12820">
    <property type="entry name" value="LbR_YadA-like"/>
    <property type="match status" value="1"/>
</dbReference>
<comment type="subcellular location">
    <subcellularLocation>
        <location evidence="2">Cell outer membrane</location>
    </subcellularLocation>
    <subcellularLocation>
        <location evidence="1">Cell surface</location>
    </subcellularLocation>
</comment>
<evidence type="ECO:0000256" key="1">
    <source>
        <dbReference type="ARBA" id="ARBA00004241"/>
    </source>
</evidence>
<keyword evidence="8" id="KW-0653">Protein transport</keyword>
<feature type="domain" description="Trimeric autotransporter adhesin YadA-like head" evidence="13">
    <location>
        <begin position="41"/>
        <end position="66"/>
    </location>
</feature>
<dbReference type="GO" id="GO:0009279">
    <property type="term" value="C:cell outer membrane"/>
    <property type="evidence" value="ECO:0007669"/>
    <property type="project" value="UniProtKB-SubCell"/>
</dbReference>
<evidence type="ECO:0000259" key="14">
    <source>
        <dbReference type="Pfam" id="PF05662"/>
    </source>
</evidence>
<dbReference type="KEGG" id="smf:Smon_1334"/>
<evidence type="ECO:0000256" key="7">
    <source>
        <dbReference type="ARBA" id="ARBA00022729"/>
    </source>
</evidence>
<dbReference type="Gene3D" id="3.30.1300.30">
    <property type="entry name" value="GSPII I/J protein-like"/>
    <property type="match status" value="1"/>
</dbReference>
<dbReference type="Pfam" id="PF05662">
    <property type="entry name" value="YadA_stalk"/>
    <property type="match status" value="1"/>
</dbReference>
<dbReference type="Proteomes" id="UP000002072">
    <property type="component" value="Chromosome"/>
</dbReference>
<evidence type="ECO:0000313" key="15">
    <source>
        <dbReference type="EMBL" id="ACZ01781.1"/>
    </source>
</evidence>
<dbReference type="InterPro" id="IPR045584">
    <property type="entry name" value="Pilin-like"/>
</dbReference>
<evidence type="ECO:0000259" key="13">
    <source>
        <dbReference type="Pfam" id="PF05658"/>
    </source>
</evidence>
<dbReference type="SUPFAM" id="SSF54523">
    <property type="entry name" value="Pili subunits"/>
    <property type="match status" value="1"/>
</dbReference>
<feature type="domain" description="Trimeric autotransporter adhesin YadA-like head" evidence="13">
    <location>
        <begin position="209"/>
        <end position="231"/>
    </location>
</feature>
<evidence type="ECO:0000259" key="12">
    <source>
        <dbReference type="Pfam" id="PF03895"/>
    </source>
</evidence>
<dbReference type="HOGENOM" id="CLU_454846_0_0_0"/>
<evidence type="ECO:0000256" key="11">
    <source>
        <dbReference type="SAM" id="Coils"/>
    </source>
</evidence>
<keyword evidence="11" id="KW-0175">Coiled coil</keyword>
<evidence type="ECO:0000256" key="2">
    <source>
        <dbReference type="ARBA" id="ARBA00004442"/>
    </source>
</evidence>
<keyword evidence="6" id="KW-0812">Transmembrane</keyword>
<organism evidence="15 16">
    <name type="scientific">Streptobacillus moniliformis (strain ATCC 14647 / DSM 12112 / NCTC 10651 / 9901)</name>
    <dbReference type="NCBI Taxonomy" id="519441"/>
    <lineage>
        <taxon>Bacteria</taxon>
        <taxon>Fusobacteriati</taxon>
        <taxon>Fusobacteriota</taxon>
        <taxon>Fusobacteriia</taxon>
        <taxon>Fusobacteriales</taxon>
        <taxon>Leptotrichiaceae</taxon>
        <taxon>Streptobacillus</taxon>
    </lineage>
</organism>
<evidence type="ECO:0000256" key="6">
    <source>
        <dbReference type="ARBA" id="ARBA00022692"/>
    </source>
</evidence>
<keyword evidence="16" id="KW-1185">Reference proteome</keyword>
<dbReference type="InterPro" id="IPR011049">
    <property type="entry name" value="Serralysin-like_metalloprot_C"/>
</dbReference>
<keyword evidence="5" id="KW-1134">Transmembrane beta strand</keyword>
<dbReference type="GO" id="GO:0009986">
    <property type="term" value="C:cell surface"/>
    <property type="evidence" value="ECO:0007669"/>
    <property type="project" value="UniProtKB-SubCell"/>
</dbReference>
<keyword evidence="7" id="KW-0732">Signal</keyword>
<dbReference type="InterPro" id="IPR008640">
    <property type="entry name" value="Adhesin_Head_dom"/>
</dbReference>
<name>D1AVM1_STRM9</name>
<keyword evidence="4" id="KW-0813">Transport</keyword>
<dbReference type="GeneID" id="29674265"/>
<protein>
    <submittedName>
        <fullName evidence="15">YadA domain protein</fullName>
    </submittedName>
</protein>
<dbReference type="GO" id="GO:0015031">
    <property type="term" value="P:protein transport"/>
    <property type="evidence" value="ECO:0007669"/>
    <property type="project" value="UniProtKB-KW"/>
</dbReference>
<evidence type="ECO:0000256" key="3">
    <source>
        <dbReference type="ARBA" id="ARBA00005848"/>
    </source>
</evidence>
<evidence type="ECO:0000313" key="16">
    <source>
        <dbReference type="Proteomes" id="UP000002072"/>
    </source>
</evidence>
<sequence>MKRNNLITILLFTSVVTHTNTNTNISVDNNKVKIGSEAKDTGDKSIAIGYKAEAEKQESIAIGSEATSKATSGISIGKGAYVGSPKNTNGTDPSNAIAIGTSSQANSKNAIAIGEKANANTTDSIAIGRNTYTDGQNAISIGAESKANSGSIALGKKAISHNRGISIGEDTHSQLNGVVIGHRAKSNGKHSENNVAIGADSKIDDNLFGATALGSNSEVKSHNSVALGSYSVAKERNNKDRFGYDALTDKNVDLKDKLTKDKYDEYLNLEKEIEDSLKKNNSNKNNDKSMNNNLSKDFEEKYRKYSKIASAWKSHYGEVSIGDIEKGITRQITGLAAGTLDTDAVNVAQLKSLHKYVDKKVDKLGNNTISISGDSGSTEAQKLNKNGGLNFSIKGSEHIKTKASGSEVSIDISDKVKEDISKGVAANSGIANAIAMSNLAQVNAKGHNLSGSYGYYNGEHAFAIGLSGSNEKLVYRAGGSINTRGHVSLGAGIGYQFDNIEKRSKELLSLQRNGNINLLDEKVYEHELKIKLFEKELKELKNENIENNKKILQLIERIVKLEKNK</sequence>
<evidence type="ECO:0000256" key="4">
    <source>
        <dbReference type="ARBA" id="ARBA00022448"/>
    </source>
</evidence>
<dbReference type="AlphaFoldDB" id="D1AVM1"/>
<evidence type="ECO:0000256" key="10">
    <source>
        <dbReference type="ARBA" id="ARBA00023237"/>
    </source>
</evidence>
<dbReference type="SUPFAM" id="SSF101967">
    <property type="entry name" value="Adhesin YadA, collagen-binding domain"/>
    <property type="match status" value="2"/>
</dbReference>
<dbReference type="Gene3D" id="2.60.40.4050">
    <property type="match status" value="1"/>
</dbReference>
<evidence type="ECO:0000256" key="9">
    <source>
        <dbReference type="ARBA" id="ARBA00023136"/>
    </source>
</evidence>
<dbReference type="InterPro" id="IPR005594">
    <property type="entry name" value="YadA_C"/>
</dbReference>
<gene>
    <name evidence="15" type="ordered locus">Smon_1334</name>
</gene>
<dbReference type="OrthoDB" id="95342at2"/>
<evidence type="ECO:0000256" key="8">
    <source>
        <dbReference type="ARBA" id="ARBA00022927"/>
    </source>
</evidence>
<dbReference type="eggNOG" id="COG5295">
    <property type="taxonomic scope" value="Bacteria"/>
</dbReference>
<feature type="domain" description="Trimeric autotransporter adhesin YadA-like stalk" evidence="14">
    <location>
        <begin position="331"/>
        <end position="370"/>
    </location>
</feature>
<dbReference type="Gene3D" id="2.150.10.10">
    <property type="entry name" value="Serralysin-like metalloprotease, C-terminal"/>
    <property type="match status" value="3"/>
</dbReference>
<reference evidence="15 16" key="1">
    <citation type="journal article" date="2009" name="Stand. Genomic Sci.">
        <title>Complete genome sequence of Streptobacillus moniliformis type strain (9901T).</title>
        <authorList>
            <person name="Nolan M."/>
            <person name="Gronow S."/>
            <person name="Lapidus A."/>
            <person name="Ivanova N."/>
            <person name="Copeland A."/>
            <person name="Lucas S."/>
            <person name="Del Rio T.G."/>
            <person name="Chen F."/>
            <person name="Tice H."/>
            <person name="Pitluck S."/>
            <person name="Cheng J.F."/>
            <person name="Sims D."/>
            <person name="Meincke L."/>
            <person name="Bruce D."/>
            <person name="Goodwin L."/>
            <person name="Brettin T."/>
            <person name="Han C."/>
            <person name="Detter J.C."/>
            <person name="Ovchinikova G."/>
            <person name="Pati A."/>
            <person name="Mavromatis K."/>
            <person name="Mikhailova N."/>
            <person name="Chen A."/>
            <person name="Palaniappan K."/>
            <person name="Land M."/>
            <person name="Hauser L."/>
            <person name="Chang Y.J."/>
            <person name="Jeffries C.D."/>
            <person name="Rohde M."/>
            <person name="Sproer C."/>
            <person name="Goker M."/>
            <person name="Bristow J."/>
            <person name="Eisen J.A."/>
            <person name="Markowitz V."/>
            <person name="Hugenholtz P."/>
            <person name="Kyrpides N.C."/>
            <person name="Klenk H.P."/>
            <person name="Chain P."/>
        </authorList>
    </citation>
    <scope>NUCLEOTIDE SEQUENCE [LARGE SCALE GENOMIC DNA]</scope>
    <source>
        <strain evidence="16">ATCC 14647 / DSM 12112 / NCTC 10651 / 9901</strain>
    </source>
</reference>
<comment type="similarity">
    <text evidence="3">Belongs to the autotransporter-2 (AT-2) (TC 1.B.40) family.</text>
</comment>
<dbReference type="RefSeq" id="WP_012859327.1">
    <property type="nucleotide sequence ID" value="NC_013515.1"/>
</dbReference>
<evidence type="ECO:0000256" key="5">
    <source>
        <dbReference type="ARBA" id="ARBA00022452"/>
    </source>
</evidence>